<organism evidence="6 7">
    <name type="scientific">Amycolatopsis acidicola</name>
    <dbReference type="NCBI Taxonomy" id="2596893"/>
    <lineage>
        <taxon>Bacteria</taxon>
        <taxon>Bacillati</taxon>
        <taxon>Actinomycetota</taxon>
        <taxon>Actinomycetes</taxon>
        <taxon>Pseudonocardiales</taxon>
        <taxon>Pseudonocardiaceae</taxon>
        <taxon>Amycolatopsis</taxon>
    </lineage>
</organism>
<evidence type="ECO:0000256" key="4">
    <source>
        <dbReference type="PROSITE-ProRule" id="PRU00335"/>
    </source>
</evidence>
<dbReference type="InterPro" id="IPR001647">
    <property type="entry name" value="HTH_TetR"/>
</dbReference>
<evidence type="ECO:0000256" key="3">
    <source>
        <dbReference type="ARBA" id="ARBA00023163"/>
    </source>
</evidence>
<keyword evidence="2 4" id="KW-0238">DNA-binding</keyword>
<feature type="domain" description="HTH tetR-type" evidence="5">
    <location>
        <begin position="2"/>
        <end position="62"/>
    </location>
</feature>
<evidence type="ECO:0000256" key="1">
    <source>
        <dbReference type="ARBA" id="ARBA00023015"/>
    </source>
</evidence>
<dbReference type="Proteomes" id="UP000319769">
    <property type="component" value="Unassembled WGS sequence"/>
</dbReference>
<dbReference type="RefSeq" id="WP_144747476.1">
    <property type="nucleotide sequence ID" value="NZ_VMNW02000034.1"/>
</dbReference>
<dbReference type="PRINTS" id="PR00455">
    <property type="entry name" value="HTHTETR"/>
</dbReference>
<dbReference type="InterPro" id="IPR050109">
    <property type="entry name" value="HTH-type_TetR-like_transc_reg"/>
</dbReference>
<evidence type="ECO:0000313" key="6">
    <source>
        <dbReference type="EMBL" id="KAA9158586.1"/>
    </source>
</evidence>
<evidence type="ECO:0000256" key="2">
    <source>
        <dbReference type="ARBA" id="ARBA00023125"/>
    </source>
</evidence>
<dbReference type="InterPro" id="IPR009057">
    <property type="entry name" value="Homeodomain-like_sf"/>
</dbReference>
<accession>A0A5N0V412</accession>
<proteinExistence type="predicted"/>
<dbReference type="Gene3D" id="1.10.10.60">
    <property type="entry name" value="Homeodomain-like"/>
    <property type="match status" value="1"/>
</dbReference>
<dbReference type="Pfam" id="PF00440">
    <property type="entry name" value="TetR_N"/>
    <property type="match status" value="1"/>
</dbReference>
<dbReference type="OrthoDB" id="329481at2"/>
<keyword evidence="1" id="KW-0805">Transcription regulation</keyword>
<dbReference type="PANTHER" id="PTHR30055:SF234">
    <property type="entry name" value="HTH-TYPE TRANSCRIPTIONAL REGULATOR BETI"/>
    <property type="match status" value="1"/>
</dbReference>
<dbReference type="InterPro" id="IPR036271">
    <property type="entry name" value="Tet_transcr_reg_TetR-rel_C_sf"/>
</dbReference>
<comment type="caution">
    <text evidence="6">The sequence shown here is derived from an EMBL/GenBank/DDBJ whole genome shotgun (WGS) entry which is preliminary data.</text>
</comment>
<dbReference type="Pfam" id="PF02909">
    <property type="entry name" value="TetR_C_1"/>
    <property type="match status" value="1"/>
</dbReference>
<keyword evidence="7" id="KW-1185">Reference proteome</keyword>
<protein>
    <submittedName>
        <fullName evidence="6">TetR/AcrR family transcriptional regulator</fullName>
    </submittedName>
</protein>
<dbReference type="SUPFAM" id="SSF46689">
    <property type="entry name" value="Homeodomain-like"/>
    <property type="match status" value="1"/>
</dbReference>
<dbReference type="PANTHER" id="PTHR30055">
    <property type="entry name" value="HTH-TYPE TRANSCRIPTIONAL REGULATOR RUTR"/>
    <property type="match status" value="1"/>
</dbReference>
<dbReference type="GO" id="GO:0045892">
    <property type="term" value="P:negative regulation of DNA-templated transcription"/>
    <property type="evidence" value="ECO:0007669"/>
    <property type="project" value="InterPro"/>
</dbReference>
<feature type="DNA-binding region" description="H-T-H motif" evidence="4">
    <location>
        <begin position="25"/>
        <end position="44"/>
    </location>
</feature>
<dbReference type="EMBL" id="VMNW02000034">
    <property type="protein sequence ID" value="KAA9158586.1"/>
    <property type="molecule type" value="Genomic_DNA"/>
</dbReference>
<dbReference type="Gene3D" id="1.10.357.10">
    <property type="entry name" value="Tetracycline Repressor, domain 2"/>
    <property type="match status" value="1"/>
</dbReference>
<name>A0A5N0V412_9PSEU</name>
<dbReference type="PROSITE" id="PS50977">
    <property type="entry name" value="HTH_TETR_2"/>
    <property type="match status" value="1"/>
</dbReference>
<dbReference type="GO" id="GO:0000976">
    <property type="term" value="F:transcription cis-regulatory region binding"/>
    <property type="evidence" value="ECO:0007669"/>
    <property type="project" value="TreeGrafter"/>
</dbReference>
<evidence type="ECO:0000313" key="7">
    <source>
        <dbReference type="Proteomes" id="UP000319769"/>
    </source>
</evidence>
<gene>
    <name evidence="6" type="ORF">FPZ12_022380</name>
</gene>
<evidence type="ECO:0000259" key="5">
    <source>
        <dbReference type="PROSITE" id="PS50977"/>
    </source>
</evidence>
<dbReference type="InterPro" id="IPR004111">
    <property type="entry name" value="Repressor_TetR_C"/>
</dbReference>
<sequence>MADRREEILDAAVALADEHGLDAVSMRAVAQRVGVTPMALYPHIGGKSGLRDAMVGRLLAGLPPAGEPTGGARYLRDFAHATRKLVLGHPWAATLLFDRSAVTAEAVGAVDRIYQALLALGVPPAEIARLERLVSTFVIGFAVSETGGRFQAHNPRGRRDEASGQALPGHEAIAGTLETEVDWDAEFEADLDDLEAMIQAVVARAAGAPGTLDEPNDAYP</sequence>
<reference evidence="6" key="1">
    <citation type="submission" date="2019-09" db="EMBL/GenBank/DDBJ databases">
        <authorList>
            <person name="Teo W.F.A."/>
            <person name="Duangmal K."/>
        </authorList>
    </citation>
    <scope>NUCLEOTIDE SEQUENCE [LARGE SCALE GENOMIC DNA]</scope>
    <source>
        <strain evidence="6">K81G1</strain>
    </source>
</reference>
<dbReference type="AlphaFoldDB" id="A0A5N0V412"/>
<dbReference type="SUPFAM" id="SSF48498">
    <property type="entry name" value="Tetracyclin repressor-like, C-terminal domain"/>
    <property type="match status" value="1"/>
</dbReference>
<dbReference type="GO" id="GO:0003700">
    <property type="term" value="F:DNA-binding transcription factor activity"/>
    <property type="evidence" value="ECO:0007669"/>
    <property type="project" value="TreeGrafter"/>
</dbReference>
<keyword evidence="3" id="KW-0804">Transcription</keyword>